<keyword evidence="4" id="KW-0964">Secreted</keyword>
<dbReference type="InterPro" id="IPR051588">
    <property type="entry name" value="Cobalamin_Transport"/>
</dbReference>
<dbReference type="CDD" id="cd01673">
    <property type="entry name" value="dNK"/>
    <property type="match status" value="1"/>
</dbReference>
<dbReference type="InterPro" id="IPR027417">
    <property type="entry name" value="P-loop_NTPase"/>
</dbReference>
<dbReference type="PANTHER" id="PTHR10559">
    <property type="entry name" value="TRANSCOBALAMIN-1/GASTRIC INTRINSIC FACTOR"/>
    <property type="match status" value="1"/>
</dbReference>
<comment type="caution">
    <text evidence="9">The sequence shown here is derived from an EMBL/GenBank/DDBJ whole genome shotgun (WGS) entry which is preliminary data.</text>
</comment>
<dbReference type="Gene3D" id="1.50.10.20">
    <property type="match status" value="1"/>
</dbReference>
<evidence type="ECO:0000256" key="5">
    <source>
        <dbReference type="ARBA" id="ARBA00022729"/>
    </source>
</evidence>
<dbReference type="Pfam" id="PF01122">
    <property type="entry name" value="Cobalamin_bind"/>
    <property type="match status" value="1"/>
</dbReference>
<protein>
    <recommendedName>
        <fullName evidence="11">Deoxynucleoside kinase domain-containing protein</fullName>
    </recommendedName>
</protein>
<evidence type="ECO:0000256" key="1">
    <source>
        <dbReference type="ARBA" id="ARBA00004613"/>
    </source>
</evidence>
<dbReference type="Pfam" id="PF14478">
    <property type="entry name" value="DUF4430"/>
    <property type="match status" value="1"/>
</dbReference>
<dbReference type="SUPFAM" id="SSF52540">
    <property type="entry name" value="P-loop containing nucleoside triphosphate hydrolases"/>
    <property type="match status" value="1"/>
</dbReference>
<dbReference type="EMBL" id="JAHUTJ010050401">
    <property type="protein sequence ID" value="MED6284078.1"/>
    <property type="molecule type" value="Genomic_DNA"/>
</dbReference>
<evidence type="ECO:0000259" key="7">
    <source>
        <dbReference type="Pfam" id="PF01712"/>
    </source>
</evidence>
<feature type="domain" description="Transcobalamin-like C-terminal" evidence="8">
    <location>
        <begin position="356"/>
        <end position="431"/>
    </location>
</feature>
<keyword evidence="3" id="KW-0813">Transport</keyword>
<name>A0ABU7E9V6_9TELE</name>
<dbReference type="Gene3D" id="3.40.50.300">
    <property type="entry name" value="P-loop containing nucleotide triphosphate hydrolases"/>
    <property type="match status" value="1"/>
</dbReference>
<keyword evidence="6" id="KW-0170">Cobalt</keyword>
<evidence type="ECO:0000256" key="4">
    <source>
        <dbReference type="ARBA" id="ARBA00022525"/>
    </source>
</evidence>
<keyword evidence="3" id="KW-0171">Cobalt transport</keyword>
<evidence type="ECO:0000256" key="2">
    <source>
        <dbReference type="ARBA" id="ARBA00006449"/>
    </source>
</evidence>
<evidence type="ECO:0000259" key="8">
    <source>
        <dbReference type="Pfam" id="PF14478"/>
    </source>
</evidence>
<evidence type="ECO:0000256" key="6">
    <source>
        <dbReference type="ARBA" id="ARBA00023285"/>
    </source>
</evidence>
<dbReference type="InterPro" id="IPR031314">
    <property type="entry name" value="DNK_dom"/>
</dbReference>
<evidence type="ECO:0008006" key="11">
    <source>
        <dbReference type="Google" id="ProtNLM"/>
    </source>
</evidence>
<comment type="similarity">
    <text evidence="2">Belongs to the eukaryotic cobalamin transport proteins family.</text>
</comment>
<evidence type="ECO:0000313" key="9">
    <source>
        <dbReference type="EMBL" id="MED6284078.1"/>
    </source>
</evidence>
<evidence type="ECO:0000256" key="3">
    <source>
        <dbReference type="ARBA" id="ARBA00022426"/>
    </source>
</evidence>
<dbReference type="Pfam" id="PF01712">
    <property type="entry name" value="dNK"/>
    <property type="match status" value="1"/>
</dbReference>
<gene>
    <name evidence="9" type="ORF">CHARACLAT_015595</name>
</gene>
<keyword evidence="3" id="KW-0406">Ion transport</keyword>
<dbReference type="InterPro" id="IPR002157">
    <property type="entry name" value="Cbl-bd_prot"/>
</dbReference>
<keyword evidence="5" id="KW-0732">Signal</keyword>
<reference evidence="9 10" key="1">
    <citation type="submission" date="2021-06" db="EMBL/GenBank/DDBJ databases">
        <authorList>
            <person name="Palmer J.M."/>
        </authorList>
    </citation>
    <scope>NUCLEOTIDE SEQUENCE [LARGE SCALE GENOMIC DNA]</scope>
    <source>
        <strain evidence="9 10">CL_MEX2019</strain>
        <tissue evidence="9">Muscle</tissue>
    </source>
</reference>
<dbReference type="Proteomes" id="UP001352852">
    <property type="component" value="Unassembled WGS sequence"/>
</dbReference>
<organism evidence="9 10">
    <name type="scientific">Characodon lateralis</name>
    <dbReference type="NCBI Taxonomy" id="208331"/>
    <lineage>
        <taxon>Eukaryota</taxon>
        <taxon>Metazoa</taxon>
        <taxon>Chordata</taxon>
        <taxon>Craniata</taxon>
        <taxon>Vertebrata</taxon>
        <taxon>Euteleostomi</taxon>
        <taxon>Actinopterygii</taxon>
        <taxon>Neopterygii</taxon>
        <taxon>Teleostei</taxon>
        <taxon>Neoteleostei</taxon>
        <taxon>Acanthomorphata</taxon>
        <taxon>Ovalentaria</taxon>
        <taxon>Atherinomorphae</taxon>
        <taxon>Cyprinodontiformes</taxon>
        <taxon>Goodeidae</taxon>
        <taxon>Characodon</taxon>
    </lineage>
</organism>
<accession>A0ABU7E9V6</accession>
<dbReference type="InterPro" id="IPR027954">
    <property type="entry name" value="Transcobalamin-like_C"/>
</dbReference>
<evidence type="ECO:0000313" key="10">
    <source>
        <dbReference type="Proteomes" id="UP001352852"/>
    </source>
</evidence>
<dbReference type="Gene3D" id="2.170.130.30">
    <property type="match status" value="1"/>
</dbReference>
<dbReference type="PANTHER" id="PTHR10559:SF18">
    <property type="entry name" value="TRANSCOBALAMIN II"/>
    <property type="match status" value="1"/>
</dbReference>
<feature type="domain" description="Deoxynucleoside kinase" evidence="7">
    <location>
        <begin position="503"/>
        <end position="739"/>
    </location>
</feature>
<keyword evidence="10" id="KW-1185">Reference proteome</keyword>
<sequence>MLREQNCKLDAILEQNRRLAAFPGLKDTEGSNTKLLLSLNKNLLRSLENQEGLPNPSVHLALRLSNHHNQAKETDYLNRLKNNLHDDIQTSLTNSQAVTGLMALYSLALKSSCYDLSTITFLVNEKNETLLTHLKRQMEQEKDHIAFSHRPLTNYYQYSLGVLALCVSGIRVNHHVSHKLIKATENENFKHGETESVDTYAMAGMALQCVKDSGSYAHNAAELDTSLNKIKQKLLASRRSDGHIGNEFSTGLAVQALLAMGSEVGECAASMEAMRTAARSNTYHNPMAISQTLPVLQGKSYLSVKTQDCRNEDDTLVLEPVGPVVVLPSETKVNIKVEVVTASGAAALYSVDVPKGSSLLEALELLERRNVGFTFQKESSLWGPFLSAVNGEQARQSDRRYWHLSSDGTALAEGVGDFKINAAQKITIKNTKERLLWINKQGAGLTQLRSFASTRRKPSSIFLRERTTSISSVMDNYTGDPSISCFRKRSSSFMDVTSHVRRVSIEGNIAVGKSTFAKLLQSASPDWEVVAEPVSRWQNIEGKTSKEMDASPQTTVSNLLQMMYQDPQRWSYTFQTYSCMSRLKTQLQSPPARLLYSEGPPVQVYERSVYSDRYIFALNMFELGCINATEWAVYQDWHSLLVERFGHQVELEGIIYLRASPKKCMERLKLRGRPEEKGVQLDYLEKLHEQHEKWLIEKSTEIHFEKLKKIPVLQLDANVEFKNDPNVRELFITKVKNFFNAL</sequence>
<proteinExistence type="inferred from homology"/>
<comment type="subcellular location">
    <subcellularLocation>
        <location evidence="1">Secreted</location>
    </subcellularLocation>
</comment>